<accession>A0A0M9WKB7</accession>
<evidence type="ECO:0000313" key="2">
    <source>
        <dbReference type="Proteomes" id="UP000037696"/>
    </source>
</evidence>
<organism evidence="1 2">
    <name type="scientific">Penicillium nordicum</name>
    <dbReference type="NCBI Taxonomy" id="229535"/>
    <lineage>
        <taxon>Eukaryota</taxon>
        <taxon>Fungi</taxon>
        <taxon>Dikarya</taxon>
        <taxon>Ascomycota</taxon>
        <taxon>Pezizomycotina</taxon>
        <taxon>Eurotiomycetes</taxon>
        <taxon>Eurotiomycetidae</taxon>
        <taxon>Eurotiales</taxon>
        <taxon>Aspergillaceae</taxon>
        <taxon>Penicillium</taxon>
    </lineage>
</organism>
<dbReference type="EMBL" id="LHQQ01000008">
    <property type="protein sequence ID" value="KOS48133.1"/>
    <property type="molecule type" value="Genomic_DNA"/>
</dbReference>
<evidence type="ECO:0000313" key="1">
    <source>
        <dbReference type="EMBL" id="KOS48133.1"/>
    </source>
</evidence>
<proteinExistence type="predicted"/>
<keyword evidence="2" id="KW-1185">Reference proteome</keyword>
<dbReference type="AlphaFoldDB" id="A0A0M9WKB7"/>
<protein>
    <submittedName>
        <fullName evidence="1">Uncharacterized protein</fullName>
    </submittedName>
</protein>
<dbReference type="Proteomes" id="UP000037696">
    <property type="component" value="Unassembled WGS sequence"/>
</dbReference>
<name>A0A0M9WKB7_9EURO</name>
<comment type="caution">
    <text evidence="1">The sequence shown here is derived from an EMBL/GenBank/DDBJ whole genome shotgun (WGS) entry which is preliminary data.</text>
</comment>
<gene>
    <name evidence="1" type="ORF">ACN38_g931</name>
</gene>
<reference evidence="1 2" key="1">
    <citation type="submission" date="2015-08" db="EMBL/GenBank/DDBJ databases">
        <title>Genome sequencing of Penicillium nordicum.</title>
        <authorList>
            <person name="Nguyen H.D."/>
            <person name="Seifert K.A."/>
        </authorList>
    </citation>
    <scope>NUCLEOTIDE SEQUENCE [LARGE SCALE GENOMIC DNA]</scope>
    <source>
        <strain evidence="1 2">DAOMC 185683</strain>
    </source>
</reference>
<sequence>MGSASNNLWFSAGPILSQLDYWTSTTRQDNELFINPSKLKSLSPFLIHILFCSSNVTSPKVSGQLEQKKISPSLTNIL</sequence>